<name>A0AAW1D0G7_9HEMI</name>
<reference evidence="1 2" key="1">
    <citation type="submission" date="2022-12" db="EMBL/GenBank/DDBJ databases">
        <title>Chromosome-level genome assembly of true bugs.</title>
        <authorList>
            <person name="Ma L."/>
            <person name="Li H."/>
        </authorList>
    </citation>
    <scope>NUCLEOTIDE SEQUENCE [LARGE SCALE GENOMIC DNA]</scope>
    <source>
        <strain evidence="1">Lab_2022b</strain>
    </source>
</reference>
<dbReference type="SUPFAM" id="SSF48371">
    <property type="entry name" value="ARM repeat"/>
    <property type="match status" value="1"/>
</dbReference>
<keyword evidence="2" id="KW-1185">Reference proteome</keyword>
<accession>A0AAW1D0G7</accession>
<gene>
    <name evidence="1" type="ORF">O3M35_010591</name>
</gene>
<dbReference type="InterPro" id="IPR011989">
    <property type="entry name" value="ARM-like"/>
</dbReference>
<dbReference type="InterPro" id="IPR016024">
    <property type="entry name" value="ARM-type_fold"/>
</dbReference>
<dbReference type="PANTHER" id="PTHR16356:SF1">
    <property type="entry name" value="TRANSMEMBRANE AND COILED-COIL DOMAIN-CONTAINING PROTEIN 6"/>
    <property type="match status" value="1"/>
</dbReference>
<protein>
    <submittedName>
        <fullName evidence="1">Uncharacterized protein</fullName>
    </submittedName>
</protein>
<dbReference type="PANTHER" id="PTHR16356">
    <property type="entry name" value="TRANSMEMBRANE AND COILED-COIL DOMAIN-CONTAINING PROTEIN 6 TMCO6"/>
    <property type="match status" value="1"/>
</dbReference>
<evidence type="ECO:0000313" key="1">
    <source>
        <dbReference type="EMBL" id="KAK9504206.1"/>
    </source>
</evidence>
<proteinExistence type="predicted"/>
<dbReference type="Gene3D" id="1.25.10.10">
    <property type="entry name" value="Leucine-rich Repeat Variant"/>
    <property type="match status" value="1"/>
</dbReference>
<evidence type="ECO:0000313" key="2">
    <source>
        <dbReference type="Proteomes" id="UP001461498"/>
    </source>
</evidence>
<dbReference type="AlphaFoldDB" id="A0AAW1D0G7"/>
<comment type="caution">
    <text evidence="1">The sequence shown here is derived from an EMBL/GenBank/DDBJ whole genome shotgun (WGS) entry which is preliminary data.</text>
</comment>
<dbReference type="EMBL" id="JAPXFL010000007">
    <property type="protein sequence ID" value="KAK9504206.1"/>
    <property type="molecule type" value="Genomic_DNA"/>
</dbReference>
<sequence>MDETAEMIRNRMRENTCADRAKSREEKYIEKRDIIRNKKTDLRDENNVIAAALAITNNTSNKMEALKILKDCFIENVANIVTFMKVEGASHALIKHLMSNNSMEQLLALECCCNLSLGDAKTCFKLAKGATPYLINTLQGLNYNLMNVAIITLGNMSGSGKKTCQLLHAQGLIRSLEHTIGIPELREATAKALVLFTKNYLNDLSEEESLSIVQNCLPFYESSTNIQWLIYHFSSLNSIKTLLITDRLPQRIITYLSSLESVRPDNLISVTAQIRTLGSLSTDPDGVTVNILLDDWNTTMYIIKFLMRSNYKHLCKELFWSLANIIRSNSPEVKNKLATKADDLHLVINYIPAM</sequence>
<organism evidence="1 2">
    <name type="scientific">Rhynocoris fuscipes</name>
    <dbReference type="NCBI Taxonomy" id="488301"/>
    <lineage>
        <taxon>Eukaryota</taxon>
        <taxon>Metazoa</taxon>
        <taxon>Ecdysozoa</taxon>
        <taxon>Arthropoda</taxon>
        <taxon>Hexapoda</taxon>
        <taxon>Insecta</taxon>
        <taxon>Pterygota</taxon>
        <taxon>Neoptera</taxon>
        <taxon>Paraneoptera</taxon>
        <taxon>Hemiptera</taxon>
        <taxon>Heteroptera</taxon>
        <taxon>Panheteroptera</taxon>
        <taxon>Cimicomorpha</taxon>
        <taxon>Reduviidae</taxon>
        <taxon>Harpactorinae</taxon>
        <taxon>Harpactorini</taxon>
        <taxon>Rhynocoris</taxon>
    </lineage>
</organism>
<dbReference type="Proteomes" id="UP001461498">
    <property type="component" value="Unassembled WGS sequence"/>
</dbReference>